<dbReference type="Proteomes" id="UP000038750">
    <property type="component" value="Unassembled WGS sequence"/>
</dbReference>
<dbReference type="InterPro" id="IPR047745">
    <property type="entry name" value="SinI-like"/>
</dbReference>
<proteinExistence type="predicted"/>
<dbReference type="AlphaFoldDB" id="A0A0T9MVR4"/>
<dbReference type="OrthoDB" id="6481112at2"/>
<gene>
    <name evidence="2" type="ORF">ERS008530_03980</name>
</gene>
<evidence type="ECO:0000313" key="2">
    <source>
        <dbReference type="EMBL" id="CNG52662.1"/>
    </source>
</evidence>
<accession>A0A0T9MVR4</accession>
<dbReference type="EMBL" id="CPZJ01000020">
    <property type="protein sequence ID" value="CNG52662.1"/>
    <property type="molecule type" value="Genomic_DNA"/>
</dbReference>
<evidence type="ECO:0000256" key="1">
    <source>
        <dbReference type="SAM" id="SignalP"/>
    </source>
</evidence>
<name>A0A0T9MVR4_YERIN</name>
<keyword evidence="1" id="KW-0732">Signal</keyword>
<reference evidence="2 3" key="1">
    <citation type="submission" date="2015-03" db="EMBL/GenBank/DDBJ databases">
        <authorList>
            <person name="Murphy D."/>
        </authorList>
    </citation>
    <scope>NUCLEOTIDE SEQUENCE [LARGE SCALE GENOMIC DNA]</scope>
    <source>
        <strain evidence="2 3">BR165/97</strain>
    </source>
</reference>
<dbReference type="NCBIfam" id="NF040711">
    <property type="entry name" value="partner_SinI"/>
    <property type="match status" value="1"/>
</dbReference>
<feature type="chain" id="PRO_5006693545" description="Ornithine carbamoyltransferase" evidence="1">
    <location>
        <begin position="46"/>
        <end position="314"/>
    </location>
</feature>
<sequence length="314" mass="32490">MEITPESDTFSIFKGNMMQENKKFTLKKLALALTVAGLTMTSAYAIMTPGTGTIQGMPPILKSVVGGTAHSVKLSAAQAVAGKLSTGDTITMSYIYTDDDGDGDASNSHVTWSYFKGTAWTDISSVNTPAATVGGTGTSVMVMPSTAVGATKIRVVIQEYSASGDPMPGQTITIGDISETSPENPNPTDPGPVIPGNNVVPAIYLASDTGFTTNLIGSTTKLNVGATYVFKLWSSDDTATRTDLTPDVNYNWRLVGASADTVPVPAPANGFVTSVKDANFTVPVNTAPNGTPLTGAASGAQGYNLAVDYVNKQP</sequence>
<evidence type="ECO:0008006" key="4">
    <source>
        <dbReference type="Google" id="ProtNLM"/>
    </source>
</evidence>
<protein>
    <recommendedName>
        <fullName evidence="4">Ornithine carbamoyltransferase</fullName>
    </recommendedName>
</protein>
<organism evidence="2 3">
    <name type="scientific">Yersinia intermedia</name>
    <dbReference type="NCBI Taxonomy" id="631"/>
    <lineage>
        <taxon>Bacteria</taxon>
        <taxon>Pseudomonadati</taxon>
        <taxon>Pseudomonadota</taxon>
        <taxon>Gammaproteobacteria</taxon>
        <taxon>Enterobacterales</taxon>
        <taxon>Yersiniaceae</taxon>
        <taxon>Yersinia</taxon>
    </lineage>
</organism>
<dbReference type="STRING" id="631.CH53_50"/>
<evidence type="ECO:0000313" key="3">
    <source>
        <dbReference type="Proteomes" id="UP000038750"/>
    </source>
</evidence>
<dbReference type="eggNOG" id="ENOG502Z8V8">
    <property type="taxonomic scope" value="Bacteria"/>
</dbReference>
<feature type="signal peptide" evidence="1">
    <location>
        <begin position="1"/>
        <end position="45"/>
    </location>
</feature>